<evidence type="ECO:0000313" key="7">
    <source>
        <dbReference type="EMBL" id="MFC3040093.1"/>
    </source>
</evidence>
<dbReference type="EMBL" id="JBHRSA010000031">
    <property type="protein sequence ID" value="MFC3040093.1"/>
    <property type="molecule type" value="Genomic_DNA"/>
</dbReference>
<feature type="transmembrane region" description="Helical" evidence="6">
    <location>
        <begin position="172"/>
        <end position="190"/>
    </location>
</feature>
<feature type="transmembrane region" description="Helical" evidence="6">
    <location>
        <begin position="65"/>
        <end position="85"/>
    </location>
</feature>
<feature type="transmembrane region" description="Helical" evidence="6">
    <location>
        <begin position="229"/>
        <end position="248"/>
    </location>
</feature>
<dbReference type="Proteomes" id="UP001595279">
    <property type="component" value="Unassembled WGS sequence"/>
</dbReference>
<name>A0ABV7CUX5_9BACI</name>
<organism evidence="7 8">
    <name type="scientific">Virgibacillus xinjiangensis</name>
    <dbReference type="NCBI Taxonomy" id="393090"/>
    <lineage>
        <taxon>Bacteria</taxon>
        <taxon>Bacillati</taxon>
        <taxon>Bacillota</taxon>
        <taxon>Bacilli</taxon>
        <taxon>Bacillales</taxon>
        <taxon>Bacillaceae</taxon>
        <taxon>Virgibacillus</taxon>
    </lineage>
</organism>
<feature type="transmembrane region" description="Helical" evidence="6">
    <location>
        <begin position="254"/>
        <end position="283"/>
    </location>
</feature>
<dbReference type="InterPro" id="IPR014227">
    <property type="entry name" value="YtvI-like"/>
</dbReference>
<dbReference type="Pfam" id="PF01594">
    <property type="entry name" value="AI-2E_transport"/>
    <property type="match status" value="1"/>
</dbReference>
<keyword evidence="8" id="KW-1185">Reference proteome</keyword>
<evidence type="ECO:0000256" key="3">
    <source>
        <dbReference type="ARBA" id="ARBA00022692"/>
    </source>
</evidence>
<feature type="transmembrane region" description="Helical" evidence="6">
    <location>
        <begin position="12"/>
        <end position="30"/>
    </location>
</feature>
<keyword evidence="4 6" id="KW-1133">Transmembrane helix</keyword>
<dbReference type="NCBIfam" id="TIGR02872">
    <property type="entry name" value="spore_ytvI"/>
    <property type="match status" value="1"/>
</dbReference>
<evidence type="ECO:0000256" key="4">
    <source>
        <dbReference type="ARBA" id="ARBA00022989"/>
    </source>
</evidence>
<evidence type="ECO:0000256" key="1">
    <source>
        <dbReference type="ARBA" id="ARBA00004141"/>
    </source>
</evidence>
<dbReference type="PANTHER" id="PTHR21716">
    <property type="entry name" value="TRANSMEMBRANE PROTEIN"/>
    <property type="match status" value="1"/>
</dbReference>
<evidence type="ECO:0000256" key="2">
    <source>
        <dbReference type="ARBA" id="ARBA00009773"/>
    </source>
</evidence>
<accession>A0ABV7CUX5</accession>
<dbReference type="RefSeq" id="WP_390270812.1">
    <property type="nucleotide sequence ID" value="NZ_JBHRSA010000031.1"/>
</dbReference>
<sequence>MYKHLLYPSMRAALVLTCLLLIFFFIKYLFMPFLPMILAVAISYAINPVVTFLESRLKFPRPIAVFMILLFFFSLFSGMMFLIIAELVHGTAYLAERIPAAYQAVLNSLKEFLNTTILPLYNHLLSFIHTLDPAYQTAIHEKVEQYITQLTESGSSLLKDLFLGIPGVIGKLPNSITAFIFTVLGTFFLANDWPRISNFTSHLLPVRFQQSMAEVVWHLKKALTGYVRAQFIMVLITFLLLLTGLTVLEVKHSLTISLIVAALDLLPYIGTGIIFLPWIFYLFFTGQYPLTLGLCTLYMLILITRQLLEPKILSGSIGLNPLVTLIVLFVSIQLWGAAGIVIAPLALLAGAAIHQAGVTRKIWTFIKG</sequence>
<proteinExistence type="inferred from homology"/>
<evidence type="ECO:0000256" key="5">
    <source>
        <dbReference type="ARBA" id="ARBA00023136"/>
    </source>
</evidence>
<evidence type="ECO:0000256" key="6">
    <source>
        <dbReference type="SAM" id="Phobius"/>
    </source>
</evidence>
<protein>
    <submittedName>
        <fullName evidence="7">Sporulation integral membrane protein YtvI</fullName>
    </submittedName>
</protein>
<keyword evidence="3 6" id="KW-0812">Transmembrane</keyword>
<evidence type="ECO:0000313" key="8">
    <source>
        <dbReference type="Proteomes" id="UP001595279"/>
    </source>
</evidence>
<comment type="subcellular location">
    <subcellularLocation>
        <location evidence="1">Membrane</location>
        <topology evidence="1">Multi-pass membrane protein</topology>
    </subcellularLocation>
</comment>
<reference evidence="8" key="1">
    <citation type="journal article" date="2019" name="Int. J. Syst. Evol. Microbiol.">
        <title>The Global Catalogue of Microorganisms (GCM) 10K type strain sequencing project: providing services to taxonomists for standard genome sequencing and annotation.</title>
        <authorList>
            <consortium name="The Broad Institute Genomics Platform"/>
            <consortium name="The Broad Institute Genome Sequencing Center for Infectious Disease"/>
            <person name="Wu L."/>
            <person name="Ma J."/>
        </authorList>
    </citation>
    <scope>NUCLEOTIDE SEQUENCE [LARGE SCALE GENOMIC DNA]</scope>
    <source>
        <strain evidence="8">KCTC 13128</strain>
    </source>
</reference>
<keyword evidence="5 6" id="KW-0472">Membrane</keyword>
<dbReference type="PANTHER" id="PTHR21716:SF68">
    <property type="entry name" value="TRANSPORT PROTEIN YTVI-RELATED"/>
    <property type="match status" value="1"/>
</dbReference>
<feature type="transmembrane region" description="Helical" evidence="6">
    <location>
        <begin position="290"/>
        <end position="308"/>
    </location>
</feature>
<gene>
    <name evidence="7" type="primary">ytvI</name>
    <name evidence="7" type="ORF">ACFOGI_07495</name>
</gene>
<dbReference type="InterPro" id="IPR002549">
    <property type="entry name" value="AI-2E-like"/>
</dbReference>
<comment type="similarity">
    <text evidence="2">Belongs to the autoinducer-2 exporter (AI-2E) (TC 2.A.86) family.</text>
</comment>
<comment type="caution">
    <text evidence="7">The sequence shown here is derived from an EMBL/GenBank/DDBJ whole genome shotgun (WGS) entry which is preliminary data.</text>
</comment>
<feature type="transmembrane region" description="Helical" evidence="6">
    <location>
        <begin position="328"/>
        <end position="353"/>
    </location>
</feature>